<evidence type="ECO:0000256" key="1">
    <source>
        <dbReference type="ARBA" id="ARBA00004141"/>
    </source>
</evidence>
<dbReference type="PANTHER" id="PTHR21716:SF4">
    <property type="entry name" value="TRANSMEMBRANE PROTEIN 245"/>
    <property type="match status" value="1"/>
</dbReference>
<comment type="subcellular location">
    <subcellularLocation>
        <location evidence="1">Membrane</location>
        <topology evidence="1">Multi-pass membrane protein</topology>
    </subcellularLocation>
</comment>
<accession>N0BJZ7</accession>
<evidence type="ECO:0000256" key="3">
    <source>
        <dbReference type="ARBA" id="ARBA00022692"/>
    </source>
</evidence>
<evidence type="ECO:0000256" key="4">
    <source>
        <dbReference type="ARBA" id="ARBA00022989"/>
    </source>
</evidence>
<organism evidence="7 8">
    <name type="scientific">Archaeoglobus sulfaticallidus PM70-1</name>
    <dbReference type="NCBI Taxonomy" id="387631"/>
    <lineage>
        <taxon>Archaea</taxon>
        <taxon>Methanobacteriati</taxon>
        <taxon>Methanobacteriota</taxon>
        <taxon>Archaeoglobi</taxon>
        <taxon>Archaeoglobales</taxon>
        <taxon>Archaeoglobaceae</taxon>
        <taxon>Archaeoglobus</taxon>
    </lineage>
</organism>
<feature type="transmembrane region" description="Helical" evidence="6">
    <location>
        <begin position="235"/>
        <end position="260"/>
    </location>
</feature>
<sequence>MRSDRIKPDKWILMLFIGIVATLSLMVYFFSPLLDGILMGVAFSYVAKPIKKKLDTKMNKNVSSLIATLIILVPVSILLFYGIFQGIMQAANIITHQKEFQDQIIDILKDSGLSEYYIKQIESFIPNILSFISKNILQMSAIDLTFKIISFVMNFFISMVVCFYALADGDTFIKKSLRIIPDEYRTKFGNFIEEVDNVFLGLWFGNFAVAVLIGIASIPFFLAFNIPYTALLSGLIFLAALIPVFAEWMVLIPVTIYIALQSVHAAIWFIVLGAIFLYILPELILRPYLLSYTSRIHPLIILLSFIGGGMVAGVTGFFLAPMIAGLVTAIYNIYTR</sequence>
<dbReference type="InterPro" id="IPR002549">
    <property type="entry name" value="AI-2E-like"/>
</dbReference>
<feature type="transmembrane region" description="Helical" evidence="6">
    <location>
        <begin position="144"/>
        <end position="167"/>
    </location>
</feature>
<gene>
    <name evidence="7" type="ORF">Asulf_00428</name>
</gene>
<dbReference type="OrthoDB" id="137390at2157"/>
<evidence type="ECO:0000313" key="7">
    <source>
        <dbReference type="EMBL" id="AGK60455.1"/>
    </source>
</evidence>
<evidence type="ECO:0000313" key="8">
    <source>
        <dbReference type="Proteomes" id="UP000013307"/>
    </source>
</evidence>
<evidence type="ECO:0000256" key="5">
    <source>
        <dbReference type="ARBA" id="ARBA00023136"/>
    </source>
</evidence>
<keyword evidence="5 6" id="KW-0472">Membrane</keyword>
<keyword evidence="4 6" id="KW-1133">Transmembrane helix</keyword>
<dbReference type="Pfam" id="PF01594">
    <property type="entry name" value="AI-2E_transport"/>
    <property type="match status" value="1"/>
</dbReference>
<feature type="transmembrane region" description="Helical" evidence="6">
    <location>
        <begin position="62"/>
        <end position="84"/>
    </location>
</feature>
<keyword evidence="8" id="KW-1185">Reference proteome</keyword>
<dbReference type="Proteomes" id="UP000013307">
    <property type="component" value="Chromosome"/>
</dbReference>
<name>N0BJZ7_9EURY</name>
<evidence type="ECO:0000256" key="6">
    <source>
        <dbReference type="SAM" id="Phobius"/>
    </source>
</evidence>
<protein>
    <submittedName>
        <fullName evidence="7">Putative permease</fullName>
    </submittedName>
</protein>
<dbReference type="PANTHER" id="PTHR21716">
    <property type="entry name" value="TRANSMEMBRANE PROTEIN"/>
    <property type="match status" value="1"/>
</dbReference>
<feature type="transmembrane region" description="Helical" evidence="6">
    <location>
        <begin position="266"/>
        <end position="289"/>
    </location>
</feature>
<reference evidence="7 8" key="1">
    <citation type="journal article" date="2013" name="Genome Announc.">
        <title>Complete Genome Sequence of the Thermophilic and Facultatively Chemolithoautotrophic Sulfate Reducer Archaeoglobus sulfaticallidus Strain PM70-1T.</title>
        <authorList>
            <person name="Stokke R."/>
            <person name="Hocking W.P."/>
            <person name="Steinsbu B.O."/>
            <person name="Steen I.H."/>
        </authorList>
    </citation>
    <scope>NUCLEOTIDE SEQUENCE [LARGE SCALE GENOMIC DNA]</scope>
    <source>
        <strain evidence="7">PM70-1</strain>
    </source>
</reference>
<keyword evidence="3 6" id="KW-0812">Transmembrane</keyword>
<comment type="similarity">
    <text evidence="2">Belongs to the autoinducer-2 exporter (AI-2E) (TC 2.A.86) family.</text>
</comment>
<dbReference type="KEGG" id="ast:Asulf_00428"/>
<dbReference type="EMBL" id="CP005290">
    <property type="protein sequence ID" value="AGK60455.1"/>
    <property type="molecule type" value="Genomic_DNA"/>
</dbReference>
<dbReference type="GO" id="GO:0016020">
    <property type="term" value="C:membrane"/>
    <property type="evidence" value="ECO:0007669"/>
    <property type="project" value="UniProtKB-SubCell"/>
</dbReference>
<dbReference type="STRING" id="387631.Asulf_00428"/>
<proteinExistence type="inferred from homology"/>
<evidence type="ECO:0000256" key="2">
    <source>
        <dbReference type="ARBA" id="ARBA00009773"/>
    </source>
</evidence>
<dbReference type="HOGENOM" id="CLU_041771_3_0_2"/>
<dbReference type="eggNOG" id="arCOG02642">
    <property type="taxonomic scope" value="Archaea"/>
</dbReference>
<dbReference type="AlphaFoldDB" id="N0BJZ7"/>
<feature type="transmembrane region" description="Helical" evidence="6">
    <location>
        <begin position="301"/>
        <end position="334"/>
    </location>
</feature>
<feature type="transmembrane region" description="Helical" evidence="6">
    <location>
        <begin position="200"/>
        <end position="223"/>
    </location>
</feature>
<feature type="transmembrane region" description="Helical" evidence="6">
    <location>
        <begin position="12"/>
        <end position="31"/>
    </location>
</feature>